<evidence type="ECO:0008006" key="7">
    <source>
        <dbReference type="Google" id="ProtNLM"/>
    </source>
</evidence>
<dbReference type="Pfam" id="PF04865">
    <property type="entry name" value="Baseplate_J"/>
    <property type="match status" value="1"/>
</dbReference>
<dbReference type="InterPro" id="IPR058531">
    <property type="entry name" value="Baseplate_J_M"/>
</dbReference>
<gene>
    <name evidence="5" type="ORF">DKC05_24870</name>
</gene>
<dbReference type="Proteomes" id="UP000245399">
    <property type="component" value="Chromosome"/>
</dbReference>
<evidence type="ECO:0000259" key="2">
    <source>
        <dbReference type="Pfam" id="PF04865"/>
    </source>
</evidence>
<reference evidence="5 6" key="1">
    <citation type="submission" date="2018-05" db="EMBL/GenBank/DDBJ databases">
        <title>Klebsiella quasipneumonaiae provides a window into carbapenemase gene transfer, plasmid rearrangements and nosocomial acquisition from the hospital environment.</title>
        <authorList>
            <person name="Mathers A.J."/>
            <person name="Vegesana K."/>
            <person name="Stoesser N."/>
            <person name="Crook D."/>
            <person name="Vaughan A."/>
            <person name="Barry K."/>
            <person name="Parikh H."/>
            <person name="Sebra R."/>
            <person name="Kotay S."/>
            <person name="Walker A.S."/>
            <person name="Sheppard A.E."/>
        </authorList>
    </citation>
    <scope>NUCLEOTIDE SEQUENCE [LARGE SCALE GENOMIC DNA]</scope>
    <source>
        <strain evidence="5 6">CAV1761</strain>
    </source>
</reference>
<organism evidence="5 6">
    <name type="scientific">Serratia marcescens</name>
    <dbReference type="NCBI Taxonomy" id="615"/>
    <lineage>
        <taxon>Bacteria</taxon>
        <taxon>Pseudomonadati</taxon>
        <taxon>Pseudomonadota</taxon>
        <taxon>Gammaproteobacteria</taxon>
        <taxon>Enterobacterales</taxon>
        <taxon>Yersiniaceae</taxon>
        <taxon>Serratia</taxon>
    </lineage>
</organism>
<feature type="domain" description="Baseplate J-like central" evidence="3">
    <location>
        <begin position="193"/>
        <end position="274"/>
    </location>
</feature>
<accession>A0AB33G0V5</accession>
<feature type="domain" description="Baseplate J-like C-terminal" evidence="4">
    <location>
        <begin position="281"/>
        <end position="358"/>
    </location>
</feature>
<dbReference type="RefSeq" id="WP_047730379.1">
    <property type="nucleotide sequence ID" value="NZ_CP011642.1"/>
</dbReference>
<dbReference type="AlphaFoldDB" id="A0AB33G0V5"/>
<name>A0AB33G0V5_SERMA</name>
<dbReference type="Pfam" id="PF26079">
    <property type="entry name" value="Baseplate_J_C"/>
    <property type="match status" value="1"/>
</dbReference>
<dbReference type="InterPro" id="IPR006949">
    <property type="entry name" value="Barrel_Baseplate_J-like"/>
</dbReference>
<comment type="similarity">
    <text evidence="1">Belongs to the Mu gp47/PBSX XkdT family.</text>
</comment>
<evidence type="ECO:0000256" key="1">
    <source>
        <dbReference type="ARBA" id="ARBA00038087"/>
    </source>
</evidence>
<dbReference type="EMBL" id="CP029449">
    <property type="protein sequence ID" value="AWL70650.1"/>
    <property type="molecule type" value="Genomic_DNA"/>
</dbReference>
<dbReference type="InterPro" id="IPR052399">
    <property type="entry name" value="Phage_Baseplate_Assmbl_Protein"/>
</dbReference>
<dbReference type="PANTHER" id="PTHR37829:SF3">
    <property type="entry name" value="PROTEIN JAYE-RELATED"/>
    <property type="match status" value="1"/>
</dbReference>
<dbReference type="Pfam" id="PF26078">
    <property type="entry name" value="Baseplate_J_M"/>
    <property type="match status" value="1"/>
</dbReference>
<proteinExistence type="inferred from homology"/>
<dbReference type="PANTHER" id="PTHR37829">
    <property type="entry name" value="PHAGE-LIKE ELEMENT PBSX PROTEIN XKDT"/>
    <property type="match status" value="1"/>
</dbReference>
<protein>
    <recommendedName>
        <fullName evidence="7">Baseplate J/gp47 family protein</fullName>
    </recommendedName>
</protein>
<evidence type="ECO:0000313" key="5">
    <source>
        <dbReference type="EMBL" id="AWL70650.1"/>
    </source>
</evidence>
<sequence length="359" mass="38380">MPYNAPSLSNLIAQTQQDIEQRLPGSWPQVREKTLEALAYAQAGLASGAHEHLSWVARQIIANEADEAELLKHCQFWGVKRKQASRAVGNLTVTVYAAVTIPANTRWQRPDGAIFTNAEPLSTDKAGNFTVTVAAVNAGIEGNTPKDTPLTLVTPLDSVQAQATTSGIVGGADIESVGELLARLEFRVQYPPGGGTQHDYERWARECAGVTRAWCLPTWKGQGTVGVAFVLDGNEDIFPSPADVKRVDDYISGHSDPVTGQLVGKPLGPTVTTFALTPRPVNMTIRISPSNDETKMAVKKALVALFYNESKPAGSIIPSHINRAIAGVSGLVDFELISPTGISYAGAAELLTVGTITWR</sequence>
<dbReference type="InterPro" id="IPR058530">
    <property type="entry name" value="Baseplate_J-like_C"/>
</dbReference>
<evidence type="ECO:0000313" key="6">
    <source>
        <dbReference type="Proteomes" id="UP000245399"/>
    </source>
</evidence>
<evidence type="ECO:0000259" key="3">
    <source>
        <dbReference type="Pfam" id="PF26078"/>
    </source>
</evidence>
<evidence type="ECO:0000259" key="4">
    <source>
        <dbReference type="Pfam" id="PF26079"/>
    </source>
</evidence>
<feature type="domain" description="Baseplate protein J-like barrel" evidence="2">
    <location>
        <begin position="91"/>
        <end position="167"/>
    </location>
</feature>